<dbReference type="EMBL" id="JABCKV010000032">
    <property type="protein sequence ID" value="KAG5645781.1"/>
    <property type="molecule type" value="Genomic_DNA"/>
</dbReference>
<dbReference type="PANTHER" id="PTHR31323">
    <property type="entry name" value="MECHANOSENSITIVE ION CHANNEL PROTEIN MSY2"/>
    <property type="match status" value="1"/>
</dbReference>
<dbReference type="AlphaFoldDB" id="A0A9P7KFD8"/>
<evidence type="ECO:0000313" key="2">
    <source>
        <dbReference type="EMBL" id="KAG5645781.1"/>
    </source>
</evidence>
<dbReference type="Proteomes" id="UP000775547">
    <property type="component" value="Unassembled WGS sequence"/>
</dbReference>
<gene>
    <name evidence="2" type="ORF">DXG03_005318</name>
</gene>
<name>A0A9P7KFD8_9AGAR</name>
<accession>A0A9P7KFD8</accession>
<protein>
    <submittedName>
        <fullName evidence="2">Uncharacterized protein</fullName>
    </submittedName>
</protein>
<reference evidence="2" key="1">
    <citation type="submission" date="2020-07" db="EMBL/GenBank/DDBJ databases">
        <authorList>
            <person name="Nieuwenhuis M."/>
            <person name="Van De Peppel L.J.J."/>
        </authorList>
    </citation>
    <scope>NUCLEOTIDE SEQUENCE</scope>
    <source>
        <strain evidence="2">AP01</strain>
        <tissue evidence="2">Mycelium</tissue>
    </source>
</reference>
<feature type="region of interest" description="Disordered" evidence="1">
    <location>
        <begin position="114"/>
        <end position="149"/>
    </location>
</feature>
<evidence type="ECO:0000313" key="3">
    <source>
        <dbReference type="Proteomes" id="UP000775547"/>
    </source>
</evidence>
<dbReference type="GO" id="GO:0006874">
    <property type="term" value="P:intracellular calcium ion homeostasis"/>
    <property type="evidence" value="ECO:0007669"/>
    <property type="project" value="TreeGrafter"/>
</dbReference>
<sequence length="194" mass="22323">MSENVTLQVAWRTPLEKLDMLSTLMNEWLSTDENRWFDPSTSVVLQHIEFQRYMTLTIGMTHNGTWQDWGLRWYRRTAFHAAVRHYCLQLDIRFAESTIPIVYADPDAKRYALAENPSPPGSPTAPKVEETRSPLDVGEDPGKIKPVMGFLPPPSTRVAHLTRARKSRSQKAAMRRLDADQCACLNRMEMFTLE</sequence>
<comment type="caution">
    <text evidence="2">The sequence shown here is derived from an EMBL/GenBank/DDBJ whole genome shotgun (WGS) entry which is preliminary data.</text>
</comment>
<dbReference type="PANTHER" id="PTHR31323:SF1">
    <property type="entry name" value="MECHANOSENSITIVE ION CHANNEL PROTEIN"/>
    <property type="match status" value="1"/>
</dbReference>
<dbReference type="OrthoDB" id="3042358at2759"/>
<dbReference type="GO" id="GO:0005262">
    <property type="term" value="F:calcium channel activity"/>
    <property type="evidence" value="ECO:0007669"/>
    <property type="project" value="TreeGrafter"/>
</dbReference>
<keyword evidence="3" id="KW-1185">Reference proteome</keyword>
<reference evidence="2" key="2">
    <citation type="submission" date="2021-10" db="EMBL/GenBank/DDBJ databases">
        <title>Phylogenomics reveals ancestral predisposition of the termite-cultivated fungus Termitomyces towards a domesticated lifestyle.</title>
        <authorList>
            <person name="Auxier B."/>
            <person name="Grum-Grzhimaylo A."/>
            <person name="Cardenas M.E."/>
            <person name="Lodge J.D."/>
            <person name="Laessoe T."/>
            <person name="Pedersen O."/>
            <person name="Smith M.E."/>
            <person name="Kuyper T.W."/>
            <person name="Franco-Molano E.A."/>
            <person name="Baroni T.J."/>
            <person name="Aanen D.K."/>
        </authorList>
    </citation>
    <scope>NUCLEOTIDE SEQUENCE</scope>
    <source>
        <strain evidence="2">AP01</strain>
        <tissue evidence="2">Mycelium</tissue>
    </source>
</reference>
<evidence type="ECO:0000256" key="1">
    <source>
        <dbReference type="SAM" id="MobiDB-lite"/>
    </source>
</evidence>
<proteinExistence type="predicted"/>
<organism evidence="2 3">
    <name type="scientific">Asterophora parasitica</name>
    <dbReference type="NCBI Taxonomy" id="117018"/>
    <lineage>
        <taxon>Eukaryota</taxon>
        <taxon>Fungi</taxon>
        <taxon>Dikarya</taxon>
        <taxon>Basidiomycota</taxon>
        <taxon>Agaricomycotina</taxon>
        <taxon>Agaricomycetes</taxon>
        <taxon>Agaricomycetidae</taxon>
        <taxon>Agaricales</taxon>
        <taxon>Tricholomatineae</taxon>
        <taxon>Lyophyllaceae</taxon>
        <taxon>Asterophora</taxon>
    </lineage>
</organism>